<evidence type="ECO:0000313" key="2">
    <source>
        <dbReference type="Proteomes" id="UP001163046"/>
    </source>
</evidence>
<dbReference type="OrthoDB" id="5980787at2759"/>
<sequence>MDGVLWNVLRVLANISLASIYRRLPKQKRTKAFQCLQNAMESGEQLKRINITIPNNVLALLDYEHARFHTEFPAVPSHTKCCNREPSKCLKLCIDRCRALSAKDQLYTTKQLFAMISLARLSLPSATRQSQPGQCHMINAEKQCCTRQAEKHLEEYERSHNCAKGSPVAARVNYLMTRSEICF</sequence>
<organism evidence="1 2">
    <name type="scientific">Desmophyllum pertusum</name>
    <dbReference type="NCBI Taxonomy" id="174260"/>
    <lineage>
        <taxon>Eukaryota</taxon>
        <taxon>Metazoa</taxon>
        <taxon>Cnidaria</taxon>
        <taxon>Anthozoa</taxon>
        <taxon>Hexacorallia</taxon>
        <taxon>Scleractinia</taxon>
        <taxon>Caryophylliina</taxon>
        <taxon>Caryophylliidae</taxon>
        <taxon>Desmophyllum</taxon>
    </lineage>
</organism>
<proteinExistence type="predicted"/>
<gene>
    <name evidence="1" type="ORF">OS493_031939</name>
</gene>
<comment type="caution">
    <text evidence="1">The sequence shown here is derived from an EMBL/GenBank/DDBJ whole genome shotgun (WGS) entry which is preliminary data.</text>
</comment>
<keyword evidence="2" id="KW-1185">Reference proteome</keyword>
<accession>A0A9W9ZYI7</accession>
<name>A0A9W9ZYI7_9CNID</name>
<dbReference type="EMBL" id="MU825434">
    <property type="protein sequence ID" value="KAJ7389408.1"/>
    <property type="molecule type" value="Genomic_DNA"/>
</dbReference>
<protein>
    <submittedName>
        <fullName evidence="1">Uncharacterized protein</fullName>
    </submittedName>
</protein>
<dbReference type="Proteomes" id="UP001163046">
    <property type="component" value="Unassembled WGS sequence"/>
</dbReference>
<reference evidence="1" key="1">
    <citation type="submission" date="2023-01" db="EMBL/GenBank/DDBJ databases">
        <title>Genome assembly of the deep-sea coral Lophelia pertusa.</title>
        <authorList>
            <person name="Herrera S."/>
            <person name="Cordes E."/>
        </authorList>
    </citation>
    <scope>NUCLEOTIDE SEQUENCE</scope>
    <source>
        <strain evidence="1">USNM1676648</strain>
        <tissue evidence="1">Polyp</tissue>
    </source>
</reference>
<dbReference type="AlphaFoldDB" id="A0A9W9ZYI7"/>
<evidence type="ECO:0000313" key="1">
    <source>
        <dbReference type="EMBL" id="KAJ7389408.1"/>
    </source>
</evidence>